<evidence type="ECO:0000259" key="2">
    <source>
        <dbReference type="SMART" id="SM00974"/>
    </source>
</evidence>
<feature type="region of interest" description="Disordered" evidence="1">
    <location>
        <begin position="399"/>
        <end position="471"/>
    </location>
</feature>
<feature type="compositionally biased region" description="Polar residues" evidence="1">
    <location>
        <begin position="401"/>
        <end position="422"/>
    </location>
</feature>
<feature type="compositionally biased region" description="Polar residues" evidence="1">
    <location>
        <begin position="431"/>
        <end position="448"/>
    </location>
</feature>
<dbReference type="PANTHER" id="PTHR28094">
    <property type="entry name" value="MEIOTICALLY UP-REGULATED GENE 113 PROTEIN"/>
    <property type="match status" value="1"/>
</dbReference>
<dbReference type="EMBL" id="JAGTJQ010000009">
    <property type="protein sequence ID" value="KAH7024726.1"/>
    <property type="molecule type" value="Genomic_DNA"/>
</dbReference>
<evidence type="ECO:0000313" key="4">
    <source>
        <dbReference type="Proteomes" id="UP000756346"/>
    </source>
</evidence>
<feature type="domain" description="Bacteriophage T5 Orf172 DNA-binding" evidence="2">
    <location>
        <begin position="103"/>
        <end position="190"/>
    </location>
</feature>
<dbReference type="SMART" id="SM00974">
    <property type="entry name" value="T5orf172"/>
    <property type="match status" value="1"/>
</dbReference>
<dbReference type="OrthoDB" id="3511049at2759"/>
<gene>
    <name evidence="3" type="ORF">B0I36DRAFT_331956</name>
</gene>
<dbReference type="Pfam" id="PF10544">
    <property type="entry name" value="T5orf172"/>
    <property type="match status" value="1"/>
</dbReference>
<comment type="caution">
    <text evidence="3">The sequence shown here is derived from an EMBL/GenBank/DDBJ whole genome shotgun (WGS) entry which is preliminary data.</text>
</comment>
<dbReference type="GeneID" id="70184590"/>
<name>A0A9P8Y0Q9_9PEZI</name>
<feature type="region of interest" description="Disordered" evidence="1">
    <location>
        <begin position="290"/>
        <end position="351"/>
    </location>
</feature>
<proteinExistence type="predicted"/>
<dbReference type="AlphaFoldDB" id="A0A9P8Y0Q9"/>
<dbReference type="InterPro" id="IPR018306">
    <property type="entry name" value="Phage_T5_Orf172_DNA-bd"/>
</dbReference>
<evidence type="ECO:0000313" key="3">
    <source>
        <dbReference type="EMBL" id="KAH7024726.1"/>
    </source>
</evidence>
<evidence type="ECO:0000256" key="1">
    <source>
        <dbReference type="SAM" id="MobiDB-lite"/>
    </source>
</evidence>
<reference evidence="3" key="1">
    <citation type="journal article" date="2021" name="Nat. Commun.">
        <title>Genetic determinants of endophytism in the Arabidopsis root mycobiome.</title>
        <authorList>
            <person name="Mesny F."/>
            <person name="Miyauchi S."/>
            <person name="Thiergart T."/>
            <person name="Pickel B."/>
            <person name="Atanasova L."/>
            <person name="Karlsson M."/>
            <person name="Huettel B."/>
            <person name="Barry K.W."/>
            <person name="Haridas S."/>
            <person name="Chen C."/>
            <person name="Bauer D."/>
            <person name="Andreopoulos W."/>
            <person name="Pangilinan J."/>
            <person name="LaButti K."/>
            <person name="Riley R."/>
            <person name="Lipzen A."/>
            <person name="Clum A."/>
            <person name="Drula E."/>
            <person name="Henrissat B."/>
            <person name="Kohler A."/>
            <person name="Grigoriev I.V."/>
            <person name="Martin F.M."/>
            <person name="Hacquard S."/>
        </authorList>
    </citation>
    <scope>NUCLEOTIDE SEQUENCE</scope>
    <source>
        <strain evidence="3">MPI-CAGE-CH-0230</strain>
    </source>
</reference>
<keyword evidence="4" id="KW-1185">Reference proteome</keyword>
<sequence>MCNCCGPKPGGARHRNRIEDIRVRNLLLPLARRWKEEIRKYDTATIASLRARTASAARPPLSRFRPHIEEPDQDVASKLRASLSKDKGLRDFSSGRIYIYSRDEDPGFVKIGWTSFSVQSRLEEWASCGYTPRLVYSSREILFAQRAETLVHYELTPEWRAERVCQGCRRSHREWFEVDQARAIRVVKDWEDIMTLEKVYDDNGRLVDSWARVQRSLVNVGMDITARRLLEHRSSLLSKVASPRAKPPKPVGKAFSFTNNSLGILADVSTSIPPFPQRYTFLPAAMVSDEKSPSSPMIKKESTPETPFGSSAPAIMSRLPAAPRPEQGQPPANDATPALASASTTQVTDRQELPTFIFRPVKPGAILPAVAPVRGPFGTKTSAFDTQAFSNIFNVPEKIQENQSPKALTPVSDKQNGSSNEPDPSAEPVPSKTSSRPSSQTMQGSLGVNTPEMFNFMPRTTKDEVAGPDAVEPDLISDLNTLKLADEETESRLRVLSFLANSPRRL</sequence>
<protein>
    <submittedName>
        <fullName evidence="3">T5orf172 domain-containing protein</fullName>
    </submittedName>
</protein>
<dbReference type="RefSeq" id="XP_046008274.1">
    <property type="nucleotide sequence ID" value="XM_046155044.1"/>
</dbReference>
<accession>A0A9P8Y0Q9</accession>
<dbReference type="Proteomes" id="UP000756346">
    <property type="component" value="Unassembled WGS sequence"/>
</dbReference>
<dbReference type="PANTHER" id="PTHR28094:SF1">
    <property type="entry name" value="MEIOTICALLY UP-REGULATED GENE 113 PROTEIN"/>
    <property type="match status" value="1"/>
</dbReference>
<organism evidence="3 4">
    <name type="scientific">Microdochium trichocladiopsis</name>
    <dbReference type="NCBI Taxonomy" id="1682393"/>
    <lineage>
        <taxon>Eukaryota</taxon>
        <taxon>Fungi</taxon>
        <taxon>Dikarya</taxon>
        <taxon>Ascomycota</taxon>
        <taxon>Pezizomycotina</taxon>
        <taxon>Sordariomycetes</taxon>
        <taxon>Xylariomycetidae</taxon>
        <taxon>Xylariales</taxon>
        <taxon>Microdochiaceae</taxon>
        <taxon>Microdochium</taxon>
    </lineage>
</organism>
<feature type="compositionally biased region" description="Basic and acidic residues" evidence="1">
    <location>
        <begin position="290"/>
        <end position="303"/>
    </location>
</feature>
<dbReference type="InterPro" id="IPR053006">
    <property type="entry name" value="Meiosis_regulatory"/>
</dbReference>